<dbReference type="EMBL" id="JARAKH010000049">
    <property type="protein sequence ID" value="KAK8375609.1"/>
    <property type="molecule type" value="Genomic_DNA"/>
</dbReference>
<dbReference type="AlphaFoldDB" id="A0AAW0SL40"/>
<comment type="caution">
    <text evidence="1">The sequence shown here is derived from an EMBL/GenBank/DDBJ whole genome shotgun (WGS) entry which is preliminary data.</text>
</comment>
<keyword evidence="2" id="KW-1185">Reference proteome</keyword>
<protein>
    <submittedName>
        <fullName evidence="1">Uncharacterized protein</fullName>
    </submittedName>
</protein>
<reference evidence="1 2" key="1">
    <citation type="submission" date="2023-03" db="EMBL/GenBank/DDBJ databases">
        <title>High-quality genome of Scylla paramamosain provides insights in environmental adaptation.</title>
        <authorList>
            <person name="Zhang L."/>
        </authorList>
    </citation>
    <scope>NUCLEOTIDE SEQUENCE [LARGE SCALE GENOMIC DNA]</scope>
    <source>
        <strain evidence="1">LZ_2023a</strain>
        <tissue evidence="1">Muscle</tissue>
    </source>
</reference>
<dbReference type="Proteomes" id="UP001487740">
    <property type="component" value="Unassembled WGS sequence"/>
</dbReference>
<name>A0AAW0SL40_SCYPA</name>
<sequence>MDFSELQRVPLLSLAAHMSDIQFHGFRTNRCTPSEMAWHEVCACSEDKPPRARIDVTQPAKDDRALVSKVKKYYLIINTTARPRLPRPRLPPVNMILLVGVNPEPLMRLCLGKSSAEDREVAGGWDASPSSTRFYHILAAASCTKAPCEIAE</sequence>
<organism evidence="1 2">
    <name type="scientific">Scylla paramamosain</name>
    <name type="common">Mud crab</name>
    <dbReference type="NCBI Taxonomy" id="85552"/>
    <lineage>
        <taxon>Eukaryota</taxon>
        <taxon>Metazoa</taxon>
        <taxon>Ecdysozoa</taxon>
        <taxon>Arthropoda</taxon>
        <taxon>Crustacea</taxon>
        <taxon>Multicrustacea</taxon>
        <taxon>Malacostraca</taxon>
        <taxon>Eumalacostraca</taxon>
        <taxon>Eucarida</taxon>
        <taxon>Decapoda</taxon>
        <taxon>Pleocyemata</taxon>
        <taxon>Brachyura</taxon>
        <taxon>Eubrachyura</taxon>
        <taxon>Portunoidea</taxon>
        <taxon>Portunidae</taxon>
        <taxon>Portuninae</taxon>
        <taxon>Scylla</taxon>
    </lineage>
</organism>
<accession>A0AAW0SL40</accession>
<evidence type="ECO:0000313" key="1">
    <source>
        <dbReference type="EMBL" id="KAK8375609.1"/>
    </source>
</evidence>
<evidence type="ECO:0000313" key="2">
    <source>
        <dbReference type="Proteomes" id="UP001487740"/>
    </source>
</evidence>
<gene>
    <name evidence="1" type="ORF">O3P69_008425</name>
</gene>
<proteinExistence type="predicted"/>